<comment type="function">
    <text evidence="7">Required for chromosome condensation and partitioning.</text>
</comment>
<feature type="coiled-coil region" evidence="7">
    <location>
        <begin position="405"/>
        <end position="459"/>
    </location>
</feature>
<dbReference type="GO" id="GO:0007059">
    <property type="term" value="P:chromosome segregation"/>
    <property type="evidence" value="ECO:0007669"/>
    <property type="project" value="UniProtKB-UniRule"/>
</dbReference>
<organism evidence="9 10">
    <name type="scientific">Glacieibacterium arshaanense</name>
    <dbReference type="NCBI Taxonomy" id="2511025"/>
    <lineage>
        <taxon>Bacteria</taxon>
        <taxon>Pseudomonadati</taxon>
        <taxon>Pseudomonadota</taxon>
        <taxon>Alphaproteobacteria</taxon>
        <taxon>Sphingomonadales</taxon>
        <taxon>Sphingosinicellaceae</taxon>
        <taxon>Glacieibacterium</taxon>
    </lineage>
</organism>
<dbReference type="EMBL" id="SIHO01000001">
    <property type="protein sequence ID" value="TFU06452.1"/>
    <property type="molecule type" value="Genomic_DNA"/>
</dbReference>
<dbReference type="SUPFAM" id="SSF75553">
    <property type="entry name" value="Smc hinge domain"/>
    <property type="match status" value="1"/>
</dbReference>
<evidence type="ECO:0000259" key="8">
    <source>
        <dbReference type="Pfam" id="PF02463"/>
    </source>
</evidence>
<evidence type="ECO:0000313" key="10">
    <source>
        <dbReference type="Proteomes" id="UP000297737"/>
    </source>
</evidence>
<dbReference type="GO" id="GO:0007062">
    <property type="term" value="P:sister chromatid cohesion"/>
    <property type="evidence" value="ECO:0007669"/>
    <property type="project" value="InterPro"/>
</dbReference>
<dbReference type="GO" id="GO:0005524">
    <property type="term" value="F:ATP binding"/>
    <property type="evidence" value="ECO:0007669"/>
    <property type="project" value="UniProtKB-UniRule"/>
</dbReference>
<evidence type="ECO:0000256" key="5">
    <source>
        <dbReference type="ARBA" id="ARBA00023054"/>
    </source>
</evidence>
<dbReference type="GO" id="GO:0030261">
    <property type="term" value="P:chromosome condensation"/>
    <property type="evidence" value="ECO:0007669"/>
    <property type="project" value="InterPro"/>
</dbReference>
<name>A0A4Y9ESK6_9SPHN</name>
<keyword evidence="2 7" id="KW-0963">Cytoplasm</keyword>
<evidence type="ECO:0000256" key="2">
    <source>
        <dbReference type="ARBA" id="ARBA00022490"/>
    </source>
</evidence>
<dbReference type="SUPFAM" id="SSF52540">
    <property type="entry name" value="P-loop containing nucleoside triphosphate hydrolases"/>
    <property type="match status" value="1"/>
</dbReference>
<dbReference type="GO" id="GO:0005694">
    <property type="term" value="C:chromosome"/>
    <property type="evidence" value="ECO:0007669"/>
    <property type="project" value="InterPro"/>
</dbReference>
<dbReference type="PANTHER" id="PTHR43977">
    <property type="entry name" value="STRUCTURAL MAINTENANCE OF CHROMOSOMES PROTEIN 3"/>
    <property type="match status" value="1"/>
</dbReference>
<accession>A0A4Y9ESK6</accession>
<comment type="similarity">
    <text evidence="7">Belongs to the SMC family.</text>
</comment>
<dbReference type="FunFam" id="3.40.50.300:FF:000901">
    <property type="entry name" value="Chromosome partition protein Smc"/>
    <property type="match status" value="1"/>
</dbReference>
<keyword evidence="3 7" id="KW-0547">Nucleotide-binding</keyword>
<proteinExistence type="inferred from homology"/>
<comment type="subcellular location">
    <subcellularLocation>
        <location evidence="1 7">Cytoplasm</location>
    </subcellularLocation>
</comment>
<evidence type="ECO:0000313" key="9">
    <source>
        <dbReference type="EMBL" id="TFU06452.1"/>
    </source>
</evidence>
<protein>
    <recommendedName>
        <fullName evidence="7">Chromosome partition protein Smc</fullName>
    </recommendedName>
</protein>
<keyword evidence="5 7" id="KW-0175">Coiled coil</keyword>
<evidence type="ECO:0000256" key="4">
    <source>
        <dbReference type="ARBA" id="ARBA00022840"/>
    </source>
</evidence>
<feature type="coiled-coil region" evidence="7">
    <location>
        <begin position="953"/>
        <end position="987"/>
    </location>
</feature>
<keyword evidence="6 7" id="KW-0238">DNA-binding</keyword>
<dbReference type="InterPro" id="IPR024704">
    <property type="entry name" value="SMC"/>
</dbReference>
<dbReference type="OrthoDB" id="9808768at2"/>
<evidence type="ECO:0000256" key="3">
    <source>
        <dbReference type="ARBA" id="ARBA00022741"/>
    </source>
</evidence>
<comment type="domain">
    <text evidence="7">Contains large globular domains required for ATP hydrolysis at each terminus and a third globular domain forming a flexible hinge near the middle of the molecule. These domains are separated by coiled-coil structures.</text>
</comment>
<evidence type="ECO:0000256" key="6">
    <source>
        <dbReference type="ARBA" id="ARBA00023125"/>
    </source>
</evidence>
<dbReference type="CDD" id="cd03278">
    <property type="entry name" value="ABC_SMC_barmotin"/>
    <property type="match status" value="1"/>
</dbReference>
<feature type="binding site" evidence="7">
    <location>
        <begin position="32"/>
        <end position="39"/>
    </location>
    <ligand>
        <name>ATP</name>
        <dbReference type="ChEBI" id="CHEBI:30616"/>
    </ligand>
</feature>
<feature type="domain" description="RecF/RecN/SMC N-terminal" evidence="8">
    <location>
        <begin position="4"/>
        <end position="1132"/>
    </location>
</feature>
<keyword evidence="10" id="KW-1185">Reference proteome</keyword>
<evidence type="ECO:0000256" key="7">
    <source>
        <dbReference type="HAMAP-Rule" id="MF_01894"/>
    </source>
</evidence>
<dbReference type="InterPro" id="IPR027417">
    <property type="entry name" value="P-loop_NTPase"/>
</dbReference>
<dbReference type="NCBIfam" id="TIGR02168">
    <property type="entry name" value="SMC_prok_B"/>
    <property type="match status" value="1"/>
</dbReference>
<dbReference type="PIRSF" id="PIRSF005719">
    <property type="entry name" value="SMC"/>
    <property type="match status" value="1"/>
</dbReference>
<gene>
    <name evidence="7 9" type="primary">smc</name>
    <name evidence="9" type="ORF">EUV02_05570</name>
</gene>
<dbReference type="Pfam" id="PF02463">
    <property type="entry name" value="SMC_N"/>
    <property type="match status" value="1"/>
</dbReference>
<feature type="coiled-coil region" evidence="7">
    <location>
        <begin position="844"/>
        <end position="878"/>
    </location>
</feature>
<reference evidence="9 10" key="1">
    <citation type="submission" date="2019-02" db="EMBL/GenBank/DDBJ databases">
        <title>Polymorphobacter sp. isolated from the lake at the Tibet of China.</title>
        <authorList>
            <person name="Li A."/>
        </authorList>
    </citation>
    <scope>NUCLEOTIDE SEQUENCE [LARGE SCALE GENOMIC DNA]</scope>
    <source>
        <strain evidence="9 10">DJ1R-1</strain>
    </source>
</reference>
<comment type="caution">
    <text evidence="9">The sequence shown here is derived from an EMBL/GenBank/DDBJ whole genome shotgun (WGS) entry which is preliminary data.</text>
</comment>
<dbReference type="GO" id="GO:0006260">
    <property type="term" value="P:DNA replication"/>
    <property type="evidence" value="ECO:0007669"/>
    <property type="project" value="UniProtKB-UniRule"/>
</dbReference>
<dbReference type="InterPro" id="IPR003395">
    <property type="entry name" value="RecF/RecN/SMC_N"/>
</dbReference>
<dbReference type="AlphaFoldDB" id="A0A4Y9ESK6"/>
<comment type="subunit">
    <text evidence="7">Homodimer.</text>
</comment>
<dbReference type="GO" id="GO:0016887">
    <property type="term" value="F:ATP hydrolysis activity"/>
    <property type="evidence" value="ECO:0007669"/>
    <property type="project" value="InterPro"/>
</dbReference>
<dbReference type="RefSeq" id="WP_135245176.1">
    <property type="nucleotide sequence ID" value="NZ_SIHO01000001.1"/>
</dbReference>
<dbReference type="GO" id="GO:0003677">
    <property type="term" value="F:DNA binding"/>
    <property type="evidence" value="ECO:0007669"/>
    <property type="project" value="UniProtKB-UniRule"/>
</dbReference>
<dbReference type="Proteomes" id="UP000297737">
    <property type="component" value="Unassembled WGS sequence"/>
</dbReference>
<dbReference type="HAMAP" id="MF_01894">
    <property type="entry name" value="Smc_prok"/>
    <property type="match status" value="1"/>
</dbReference>
<sequence>MHFRRLRLAGFKSFVEPTELRIEPGLTGVVGPNGCGKSNLLEAIRWVMGEGSAKSLRGGGMEDVIFAGTAMRPSREFADVTLVLDNEDRGAPAGFNDSDTIEVQRRIERGLGSAYRLNGRDVRQRDVQLLFADAATGAHSPALVSQGRIGAIIAAKPVERRQLLEEAAGISGLHVRRREAEIRLRAADANLQRLDDVLRGLEAQAATLRRQARQAERYRQLSDRIQVVEAQLLFARWRAAADAAVAARQAAATLEAQVTEATRTTARLTTVQAEAAAALPQLREAEAAAAAAWQAQVQAGNAANAELLQVERRQRELTAATDQIRRDLEREQTLAADAGAASQRLDDESARLQQRLADAQVLLPELSAAVAAAEADATLRETELAAAIEAHARAAAQSRAALTAVESVRNRLLRTESEAARVARELDAALENSGGGADVKAATDAVEAAVAQLEAANAAVAASGVQRREAEGGREALQSAWLTARGALAGLTSERAALERQLASLKDSARAPIADSITVGAGYEAALAAALGDDLSAPDGKQDAGRFWELAAGAADPALPAGAEPLANHVKAPAVLQRRLAQVGVVDDAASLIGQLKPGQRLVTKAGWLWRWDGFRAFGGQGQAAAERFVARNRLAELLLEIERGTADEATAAAAREAGARALADSVAAEEAARSTRDQADRTLATARTTLARTESEHQRREANVGALRSAVARLSAEAESDRAELTAASAAAELAVDLAGLADTATKARAAAETARASLAASRARQAVVTRDVEGDRTRLTAVDAERKGWTERLAASAAQRVSLEARAAAIGEEALQLAARPDEIRALQADIATTLQSLDAHRQAASATLRDSEATLRKLDQELQAAVGEQASAREARATAIANADHAEARRAEIAQLSIEKFGAAPLHLPEKHGFDEANVGQAADLGGALDALVAERERIGPVNLRAETELDELESTRTGSAAEREELETAIARLRGSIGSINREGRVRLLEAFKQVDSHFRDLFATLFAGGAAHLELIESDDPLEAGLEIMAQPPGKKLQSLTLLSGGEQALTAVALIFALFLTNPAPICVLDEVDAPLDDANVERFCDLLDRMATTTATRFLIVTHNAVTMSRMHRLYGVTMAEQGVSQLVSVDLARAELLLAAQ</sequence>
<evidence type="ECO:0000256" key="1">
    <source>
        <dbReference type="ARBA" id="ARBA00004496"/>
    </source>
</evidence>
<dbReference type="Gene3D" id="3.40.50.300">
    <property type="entry name" value="P-loop containing nucleotide triphosphate hydrolases"/>
    <property type="match status" value="2"/>
</dbReference>
<feature type="coiled-coil region" evidence="7">
    <location>
        <begin position="177"/>
        <end position="218"/>
    </location>
</feature>
<dbReference type="GO" id="GO:0005737">
    <property type="term" value="C:cytoplasm"/>
    <property type="evidence" value="ECO:0007669"/>
    <property type="project" value="UniProtKB-SubCell"/>
</dbReference>
<keyword evidence="4 7" id="KW-0067">ATP-binding</keyword>
<dbReference type="InterPro" id="IPR011890">
    <property type="entry name" value="SMC_prok"/>
</dbReference>
<dbReference type="InterPro" id="IPR036277">
    <property type="entry name" value="SMC_hinge_sf"/>
</dbReference>